<feature type="compositionally biased region" description="Basic and acidic residues" evidence="1">
    <location>
        <begin position="63"/>
        <end position="75"/>
    </location>
</feature>
<proteinExistence type="predicted"/>
<evidence type="ECO:0008006" key="4">
    <source>
        <dbReference type="Google" id="ProtNLM"/>
    </source>
</evidence>
<dbReference type="AlphaFoldDB" id="A0A223KSX3"/>
<organism evidence="2 3">
    <name type="scientific">Sutcliffiella cohnii</name>
    <dbReference type="NCBI Taxonomy" id="33932"/>
    <lineage>
        <taxon>Bacteria</taxon>
        <taxon>Bacillati</taxon>
        <taxon>Bacillota</taxon>
        <taxon>Bacilli</taxon>
        <taxon>Bacillales</taxon>
        <taxon>Bacillaceae</taxon>
        <taxon>Sutcliffiella</taxon>
    </lineage>
</organism>
<protein>
    <recommendedName>
        <fullName evidence="4">Endolytic transglycosylase MltG</fullName>
    </recommendedName>
</protein>
<dbReference type="KEGG" id="bcoh:BC6307_15280"/>
<sequence length="178" mass="20182">MNNSIRAFAIGILFATGVTGCAYAFEGSKEVVIEEGQVLSYAEENSLVVLSKEEYDQLLPQLDDLKDETTAKESTEPEEDKSVEEEVTKEEKIEEEEKEEPKEEKKEEPKTYTLTIREGMLLHEATKELENAGIIDNAFSFNQYLEKNDKSKLVQIGTFELTTGLSYREVTAIITKNR</sequence>
<evidence type="ECO:0000256" key="1">
    <source>
        <dbReference type="SAM" id="MobiDB-lite"/>
    </source>
</evidence>
<dbReference type="STRING" id="1314751.GCA_001591425_03549"/>
<gene>
    <name evidence="2" type="ORF">BC6307_15280</name>
</gene>
<dbReference type="EMBL" id="CP018866">
    <property type="protein sequence ID" value="AST92556.1"/>
    <property type="molecule type" value="Genomic_DNA"/>
</dbReference>
<dbReference type="RefSeq" id="WP_066419236.1">
    <property type="nucleotide sequence ID" value="NZ_CP018866.1"/>
</dbReference>
<feature type="region of interest" description="Disordered" evidence="1">
    <location>
        <begin position="60"/>
        <end position="110"/>
    </location>
</feature>
<name>A0A223KSX3_9BACI</name>
<accession>A0A223KSX3</accession>
<reference evidence="2 3" key="1">
    <citation type="submission" date="2016-12" db="EMBL/GenBank/DDBJ databases">
        <title>The whole genome sequencing and assembly of Bacillus cohnii DSM 6307T strain.</title>
        <authorList>
            <person name="Lee Y.-J."/>
            <person name="Yi H."/>
            <person name="Bahn Y.-S."/>
            <person name="Kim J.F."/>
            <person name="Lee D.-W."/>
        </authorList>
    </citation>
    <scope>NUCLEOTIDE SEQUENCE [LARGE SCALE GENOMIC DNA]</scope>
    <source>
        <strain evidence="2 3">DSM 6307</strain>
    </source>
</reference>
<evidence type="ECO:0000313" key="3">
    <source>
        <dbReference type="Proteomes" id="UP000215224"/>
    </source>
</evidence>
<keyword evidence="3" id="KW-1185">Reference proteome</keyword>
<dbReference type="PROSITE" id="PS51257">
    <property type="entry name" value="PROKAR_LIPOPROTEIN"/>
    <property type="match status" value="1"/>
</dbReference>
<feature type="compositionally biased region" description="Basic and acidic residues" evidence="1">
    <location>
        <begin position="99"/>
        <end position="110"/>
    </location>
</feature>
<evidence type="ECO:0000313" key="2">
    <source>
        <dbReference type="EMBL" id="AST92556.1"/>
    </source>
</evidence>
<dbReference type="Gene3D" id="3.30.1490.480">
    <property type="entry name" value="Endolytic murein transglycosylase"/>
    <property type="match status" value="1"/>
</dbReference>
<dbReference type="Proteomes" id="UP000215224">
    <property type="component" value="Chromosome"/>
</dbReference>